<keyword evidence="2" id="KW-1185">Reference proteome</keyword>
<accession>A0A848HID8</accession>
<evidence type="ECO:0000313" key="2">
    <source>
        <dbReference type="Proteomes" id="UP000583752"/>
    </source>
</evidence>
<name>A0A848HID8_9BURK</name>
<dbReference type="EMBL" id="JABBGG010000003">
    <property type="protein sequence ID" value="NML60817.1"/>
    <property type="molecule type" value="Genomic_DNA"/>
</dbReference>
<dbReference type="Proteomes" id="UP000583752">
    <property type="component" value="Unassembled WGS sequence"/>
</dbReference>
<dbReference type="RefSeq" id="WP_169464530.1">
    <property type="nucleotide sequence ID" value="NZ_JABBGG010000003.1"/>
</dbReference>
<sequence>MSIEKLDKASWATYFDSMSKMLTGKQAEIDVESLSLGAQVESRFAPLNGITYDHKSELLEIMLERWEHNIPNVTEIWVDRDGVSLNSIRVVDSDGLEQIIKLRDPLMLPDPHLAASANRPGPGAGAPR</sequence>
<evidence type="ECO:0000313" key="1">
    <source>
        <dbReference type="EMBL" id="NML60817.1"/>
    </source>
</evidence>
<organism evidence="1 2">
    <name type="scientific">Massilia polaris</name>
    <dbReference type="NCBI Taxonomy" id="2728846"/>
    <lineage>
        <taxon>Bacteria</taxon>
        <taxon>Pseudomonadati</taxon>
        <taxon>Pseudomonadota</taxon>
        <taxon>Betaproteobacteria</taxon>
        <taxon>Burkholderiales</taxon>
        <taxon>Oxalobacteraceae</taxon>
        <taxon>Telluria group</taxon>
        <taxon>Massilia</taxon>
    </lineage>
</organism>
<comment type="caution">
    <text evidence="1">The sequence shown here is derived from an EMBL/GenBank/DDBJ whole genome shotgun (WGS) entry which is preliminary data.</text>
</comment>
<gene>
    <name evidence="1" type="ORF">HHL21_06900</name>
</gene>
<dbReference type="AlphaFoldDB" id="A0A848HID8"/>
<protein>
    <submittedName>
        <fullName evidence="1">DUF5335 family protein</fullName>
    </submittedName>
</protein>
<proteinExistence type="predicted"/>
<dbReference type="InterPro" id="IPR035223">
    <property type="entry name" value="DUF5335"/>
</dbReference>
<reference evidence="1 2" key="1">
    <citation type="submission" date="2020-04" db="EMBL/GenBank/DDBJ databases">
        <title>Massilia sp. RP-1-19 isolated from soil.</title>
        <authorList>
            <person name="Dahal R.H."/>
        </authorList>
    </citation>
    <scope>NUCLEOTIDE SEQUENCE [LARGE SCALE GENOMIC DNA]</scope>
    <source>
        <strain evidence="1 2">RP-1-19</strain>
    </source>
</reference>
<dbReference type="Pfam" id="PF17269">
    <property type="entry name" value="DUF5335"/>
    <property type="match status" value="1"/>
</dbReference>